<dbReference type="EMBL" id="VZDO01000004">
    <property type="protein sequence ID" value="KAB0680639.1"/>
    <property type="molecule type" value="Genomic_DNA"/>
</dbReference>
<name>A0A7V7PQM7_9HYPH</name>
<gene>
    <name evidence="7" type="primary">shc</name>
    <name evidence="7" type="ORF">F6X38_06420</name>
</gene>
<dbReference type="InterPro" id="IPR018333">
    <property type="entry name" value="Squalene_cyclase"/>
</dbReference>
<dbReference type="PROSITE" id="PS01074">
    <property type="entry name" value="TERPENE_SYNTHASES"/>
    <property type="match status" value="1"/>
</dbReference>
<dbReference type="SFLD" id="SFLDG01016">
    <property type="entry name" value="Prenyltransferase_Like_2"/>
    <property type="match status" value="1"/>
</dbReference>
<evidence type="ECO:0000259" key="6">
    <source>
        <dbReference type="Pfam" id="PF13249"/>
    </source>
</evidence>
<dbReference type="Proteomes" id="UP000432089">
    <property type="component" value="Unassembled WGS sequence"/>
</dbReference>
<protein>
    <submittedName>
        <fullName evidence="7">Squalene--hopene cyclase</fullName>
        <ecNumber evidence="7">5.4.99.17</ecNumber>
    </submittedName>
</protein>
<evidence type="ECO:0000259" key="5">
    <source>
        <dbReference type="Pfam" id="PF13243"/>
    </source>
</evidence>
<dbReference type="AlphaFoldDB" id="A0A7V7PQM7"/>
<dbReference type="InterPro" id="IPR006400">
    <property type="entry name" value="Hopene-cyclase"/>
</dbReference>
<dbReference type="InterPro" id="IPR002365">
    <property type="entry name" value="Terpene_synthase_CS"/>
</dbReference>
<dbReference type="GO" id="GO:0005811">
    <property type="term" value="C:lipid droplet"/>
    <property type="evidence" value="ECO:0007669"/>
    <property type="project" value="InterPro"/>
</dbReference>
<dbReference type="PANTHER" id="PTHR11764:SF20">
    <property type="entry name" value="LANOSTEROL SYNTHASE"/>
    <property type="match status" value="1"/>
</dbReference>
<dbReference type="InterPro" id="IPR008930">
    <property type="entry name" value="Terpenoid_cyclase/PrenylTrfase"/>
</dbReference>
<accession>A0A7V7PQM7</accession>
<dbReference type="NCBIfam" id="TIGR01507">
    <property type="entry name" value="hopene_cyclase"/>
    <property type="match status" value="1"/>
</dbReference>
<comment type="caution">
    <text evidence="7">The sequence shown here is derived from an EMBL/GenBank/DDBJ whole genome shotgun (WGS) entry which is preliminary data.</text>
</comment>
<keyword evidence="8" id="KW-1185">Reference proteome</keyword>
<dbReference type="NCBIfam" id="TIGR01787">
    <property type="entry name" value="squalene_cyclas"/>
    <property type="match status" value="1"/>
</dbReference>
<keyword evidence="4 7" id="KW-0413">Isomerase</keyword>
<evidence type="ECO:0000313" key="7">
    <source>
        <dbReference type="EMBL" id="KAB0680639.1"/>
    </source>
</evidence>
<dbReference type="Gene3D" id="1.50.10.20">
    <property type="match status" value="2"/>
</dbReference>
<evidence type="ECO:0000256" key="1">
    <source>
        <dbReference type="ARBA" id="ARBA00004999"/>
    </source>
</evidence>
<dbReference type="SUPFAM" id="SSF48239">
    <property type="entry name" value="Terpenoid cyclases/Protein prenyltransferases"/>
    <property type="match status" value="2"/>
</dbReference>
<dbReference type="GO" id="GO:0016104">
    <property type="term" value="P:triterpenoid biosynthetic process"/>
    <property type="evidence" value="ECO:0007669"/>
    <property type="project" value="InterPro"/>
</dbReference>
<dbReference type="UniPathway" id="UPA00337"/>
<evidence type="ECO:0000256" key="2">
    <source>
        <dbReference type="ARBA" id="ARBA00009755"/>
    </source>
</evidence>
<dbReference type="InterPro" id="IPR032696">
    <property type="entry name" value="SQ_cyclase_C"/>
</dbReference>
<dbReference type="Pfam" id="PF13243">
    <property type="entry name" value="SQHop_cyclase_C"/>
    <property type="match status" value="1"/>
</dbReference>
<dbReference type="CDD" id="cd02892">
    <property type="entry name" value="SQCY_1"/>
    <property type="match status" value="1"/>
</dbReference>
<feature type="domain" description="Squalene cyclase N-terminal" evidence="6">
    <location>
        <begin position="33"/>
        <end position="321"/>
    </location>
</feature>
<sequence>MTDDLVFESRDLDAPSLAEADAPSLPPTLNERIARATAGLLAHQKDDGHFCFELEADATIPSEYVLLLHWLGEENRPLEAKIAAYLRRIQGVHGGWPLFTDGAFDMSASVKAYFALKMIGEPLDAPHMVRARKAILSRGGAANANVFTRILLALYGQIPWRGVPVMPVEIMALPRWFPFHLSKVSYWARTVLVPLLVLQALKPVAANPRGVGIAELFAVPPEKVKHWPKGPHQVAPWSQIFGGIDRVLQVAEPRFPKASRQRSIEAAVAFVDKRLNGTAGLGAIYPAMANAVMMYEALGVSRDDPRVRTAREAIDGLLVETGTEAYCQPCLSPVWDTALAAHALLEAGGEAEARAKAGLEWLKPLQVLDHKGDWAEIKPDVRPGGWAFQYANPHYPDLDDTAVVAMAMDRADRNAGSQTYAEAISRGAEWVGGMQSRDGGFAAFDADNTHHHLNYIPFADHGALLDPPTADVTARCISMFAQLGETAETSPRLARAVEALIAEQREDGSWFGRWGMNYIYGTWSALSALNAAGHAPEAPAVAKAADWLLAVQNPDGGWGEDGMSYRMDYRGFEPSPSTASQTAWALLGLMAAGRADDPAVERGVEYLSRTQDADGLWSDRLFNAVGFPRVFYLKYHGYAKFFPLWALARYRNLKAGNSRRVTVGM</sequence>
<evidence type="ECO:0000256" key="4">
    <source>
        <dbReference type="ARBA" id="ARBA00023235"/>
    </source>
</evidence>
<feature type="domain" description="Squalene cyclase C-terminal" evidence="5">
    <location>
        <begin position="331"/>
        <end position="652"/>
    </location>
</feature>
<dbReference type="PANTHER" id="PTHR11764">
    <property type="entry name" value="TERPENE CYCLASE/MUTASE FAMILY MEMBER"/>
    <property type="match status" value="1"/>
</dbReference>
<dbReference type="RefSeq" id="WP_150968791.1">
    <property type="nucleotide sequence ID" value="NZ_VZDO01000004.1"/>
</dbReference>
<dbReference type="InterPro" id="IPR032697">
    <property type="entry name" value="SQ_cyclase_N"/>
</dbReference>
<proteinExistence type="inferred from homology"/>
<dbReference type="EC" id="5.4.99.17" evidence="7"/>
<dbReference type="GO" id="GO:0051007">
    <property type="term" value="F:squalene-hopene cyclase activity"/>
    <property type="evidence" value="ECO:0007669"/>
    <property type="project" value="UniProtKB-EC"/>
</dbReference>
<evidence type="ECO:0000256" key="3">
    <source>
        <dbReference type="ARBA" id="ARBA00022737"/>
    </source>
</evidence>
<organism evidence="7 8">
    <name type="scientific">Plantimonas leprariae</name>
    <dbReference type="NCBI Taxonomy" id="2615207"/>
    <lineage>
        <taxon>Bacteria</taxon>
        <taxon>Pseudomonadati</taxon>
        <taxon>Pseudomonadota</taxon>
        <taxon>Alphaproteobacteria</taxon>
        <taxon>Hyphomicrobiales</taxon>
        <taxon>Aurantimonadaceae</taxon>
        <taxon>Plantimonas</taxon>
    </lineage>
</organism>
<reference evidence="7 8" key="1">
    <citation type="submission" date="2019-09" db="EMBL/GenBank/DDBJ databases">
        <title>YIM 132180 draft genome.</title>
        <authorList>
            <person name="Zhang K."/>
        </authorList>
    </citation>
    <scope>NUCLEOTIDE SEQUENCE [LARGE SCALE GENOMIC DNA]</scope>
    <source>
        <strain evidence="7 8">YIM 132180</strain>
    </source>
</reference>
<comment type="pathway">
    <text evidence="1">Secondary metabolite biosynthesis; hopanoid biosynthesis.</text>
</comment>
<evidence type="ECO:0000313" key="8">
    <source>
        <dbReference type="Proteomes" id="UP000432089"/>
    </source>
</evidence>
<dbReference type="Pfam" id="PF13249">
    <property type="entry name" value="SQHop_cyclase_N"/>
    <property type="match status" value="1"/>
</dbReference>
<comment type="similarity">
    <text evidence="2">Belongs to the terpene cyclase/mutase family.</text>
</comment>
<keyword evidence="3" id="KW-0677">Repeat</keyword>